<name>A0A2S4RUX2_CITAM</name>
<accession>A0A2S4RUX2</accession>
<organism evidence="1 2">
    <name type="scientific">Citrobacter amalonaticus</name>
    <dbReference type="NCBI Taxonomy" id="35703"/>
    <lineage>
        <taxon>Bacteria</taxon>
        <taxon>Pseudomonadati</taxon>
        <taxon>Pseudomonadota</taxon>
        <taxon>Gammaproteobacteria</taxon>
        <taxon>Enterobacterales</taxon>
        <taxon>Enterobacteriaceae</taxon>
        <taxon>Citrobacter</taxon>
    </lineage>
</organism>
<evidence type="ECO:0000313" key="1">
    <source>
        <dbReference type="EMBL" id="POU63964.1"/>
    </source>
</evidence>
<dbReference type="EMBL" id="PQLX01000006">
    <property type="protein sequence ID" value="POU63964.1"/>
    <property type="molecule type" value="Genomic_DNA"/>
</dbReference>
<comment type="caution">
    <text evidence="1">The sequence shown here is derived from an EMBL/GenBank/DDBJ whole genome shotgun (WGS) entry which is preliminary data.</text>
</comment>
<dbReference type="Proteomes" id="UP000237003">
    <property type="component" value="Unassembled WGS sequence"/>
</dbReference>
<sequence length="189" mass="22577">MTYRIETRNNYLRVALENLLPRLRNEPEICIIDLASFHSLRAISTCINKYSMTYRYIFIADEGIYSRLLSPIVSLKNRMSVIKYYEAIRHCPGVTYEMVKRRLERHKSMAGYSHKDMTTVYSLLINNSIISAARHIGIRPKLFYRRVDKLVKKLNMVNRLQTHCYFRREFCPDAIQYMINELVRQSIRR</sequence>
<dbReference type="AlphaFoldDB" id="A0A2S4RUX2"/>
<proteinExistence type="predicted"/>
<reference evidence="1 2" key="1">
    <citation type="submission" date="2018-01" db="EMBL/GenBank/DDBJ databases">
        <title>Complete genome sequences of 14 Citrobacter spp. isolated from plant in Canada.</title>
        <authorList>
            <person name="Bhandare S.G."/>
            <person name="Colavecchio A."/>
            <person name="Jeukens J."/>
            <person name="Emond-Rheault J.-G."/>
            <person name="Freschi L."/>
            <person name="Hamel J."/>
            <person name="Kukavica-Ibrulj I."/>
            <person name="Levesque R."/>
            <person name="Goodridge L."/>
        </authorList>
    </citation>
    <scope>NUCLEOTIDE SEQUENCE [LARGE SCALE GENOMIC DNA]</scope>
    <source>
        <strain evidence="1 2">S1285</strain>
    </source>
</reference>
<gene>
    <name evidence="1" type="ORF">C3430_17370</name>
</gene>
<protein>
    <submittedName>
        <fullName evidence="1">Uncharacterized protein</fullName>
    </submittedName>
</protein>
<evidence type="ECO:0000313" key="2">
    <source>
        <dbReference type="Proteomes" id="UP000237003"/>
    </source>
</evidence>